<gene>
    <name evidence="10" type="ORF">J2S25_001750</name>
</gene>
<keyword evidence="10" id="KW-0762">Sugar transport</keyword>
<feature type="transmembrane region" description="Helical" evidence="7">
    <location>
        <begin position="294"/>
        <end position="314"/>
    </location>
</feature>
<evidence type="ECO:0000313" key="11">
    <source>
        <dbReference type="Proteomes" id="UP001242313"/>
    </source>
</evidence>
<keyword evidence="2 7" id="KW-0813">Transport</keyword>
<feature type="transmembrane region" description="Helical" evidence="7">
    <location>
        <begin position="232"/>
        <end position="259"/>
    </location>
</feature>
<evidence type="ECO:0000256" key="7">
    <source>
        <dbReference type="RuleBase" id="RU363032"/>
    </source>
</evidence>
<evidence type="ECO:0000313" key="10">
    <source>
        <dbReference type="EMBL" id="MDQ0413546.1"/>
    </source>
</evidence>
<comment type="similarity">
    <text evidence="7">Belongs to the binding-protein-dependent transport system permease family.</text>
</comment>
<feature type="domain" description="ABC transmembrane type-1" evidence="9">
    <location>
        <begin position="101"/>
        <end position="315"/>
    </location>
</feature>
<evidence type="ECO:0000256" key="6">
    <source>
        <dbReference type="ARBA" id="ARBA00023136"/>
    </source>
</evidence>
<dbReference type="PANTHER" id="PTHR30193:SF1">
    <property type="entry name" value="ABC TRANSPORTER PERMEASE PROTEIN YESP-RELATED"/>
    <property type="match status" value="1"/>
</dbReference>
<evidence type="ECO:0000256" key="8">
    <source>
        <dbReference type="SAM" id="MobiDB-lite"/>
    </source>
</evidence>
<keyword evidence="5 7" id="KW-1133">Transmembrane helix</keyword>
<comment type="caution">
    <text evidence="10">The sequence shown here is derived from an EMBL/GenBank/DDBJ whole genome shotgun (WGS) entry which is preliminary data.</text>
</comment>
<dbReference type="InterPro" id="IPR000515">
    <property type="entry name" value="MetI-like"/>
</dbReference>
<dbReference type="Pfam" id="PF00528">
    <property type="entry name" value="BPD_transp_1"/>
    <property type="match status" value="1"/>
</dbReference>
<dbReference type="Proteomes" id="UP001242313">
    <property type="component" value="Unassembled WGS sequence"/>
</dbReference>
<sequence length="331" mass="36965">MMKISESTLVHTEAGPKVPTESKDTEATVKKGLSKKAKDNLAGYLFISPWIIGFLGLTMGPLLFSLAASFTDYNITSKMNFVGLENYKSMFTMDDLFRTSLFNTVYYVVFSVPLTTAGAIILAVLLNQKIKGMKFFRTIYYLPAVLSGVAVYLLWMQLLSPSTGLVNTMLGWIGITGPAWLFDPDWTKPALLLMKMWSVGGGMLLYLAIMQGVSPQMYEAADMEGASPWQKFYYITLPMISPIIFFDVITSTIGAFQIFQEAYVMTENGSGGPGNSLLFYNLHMWNNAFEVFNMGYASAMAWLLFLIVMILTSVNMKLGKRWVHYEGGNDK</sequence>
<name>A0ABU0FVE6_9BACI</name>
<evidence type="ECO:0000256" key="1">
    <source>
        <dbReference type="ARBA" id="ARBA00004651"/>
    </source>
</evidence>
<evidence type="ECO:0000259" key="9">
    <source>
        <dbReference type="PROSITE" id="PS50928"/>
    </source>
</evidence>
<comment type="subcellular location">
    <subcellularLocation>
        <location evidence="1 7">Cell membrane</location>
        <topology evidence="1 7">Multi-pass membrane protein</topology>
    </subcellularLocation>
</comment>
<dbReference type="Gene3D" id="1.10.3720.10">
    <property type="entry name" value="MetI-like"/>
    <property type="match status" value="1"/>
</dbReference>
<dbReference type="InterPro" id="IPR035906">
    <property type="entry name" value="MetI-like_sf"/>
</dbReference>
<dbReference type="EMBL" id="JAUSUN010000008">
    <property type="protein sequence ID" value="MDQ0413546.1"/>
    <property type="molecule type" value="Genomic_DNA"/>
</dbReference>
<feature type="transmembrane region" description="Helical" evidence="7">
    <location>
        <begin position="190"/>
        <end position="209"/>
    </location>
</feature>
<feature type="transmembrane region" description="Helical" evidence="7">
    <location>
        <begin position="105"/>
        <end position="126"/>
    </location>
</feature>
<dbReference type="PANTHER" id="PTHR30193">
    <property type="entry name" value="ABC TRANSPORTER PERMEASE PROTEIN"/>
    <property type="match status" value="1"/>
</dbReference>
<feature type="compositionally biased region" description="Polar residues" evidence="8">
    <location>
        <begin position="1"/>
        <end position="10"/>
    </location>
</feature>
<evidence type="ECO:0000256" key="4">
    <source>
        <dbReference type="ARBA" id="ARBA00022692"/>
    </source>
</evidence>
<feature type="transmembrane region" description="Helical" evidence="7">
    <location>
        <begin position="138"/>
        <end position="155"/>
    </location>
</feature>
<protein>
    <submittedName>
        <fullName evidence="10">Multiple sugar transport system permease protein</fullName>
    </submittedName>
</protein>
<feature type="region of interest" description="Disordered" evidence="8">
    <location>
        <begin position="1"/>
        <end position="26"/>
    </location>
</feature>
<dbReference type="RefSeq" id="WP_307191689.1">
    <property type="nucleotide sequence ID" value="NZ_JAUSUN010000008.1"/>
</dbReference>
<dbReference type="CDD" id="cd06261">
    <property type="entry name" value="TM_PBP2"/>
    <property type="match status" value="1"/>
</dbReference>
<dbReference type="SUPFAM" id="SSF161098">
    <property type="entry name" value="MetI-like"/>
    <property type="match status" value="1"/>
</dbReference>
<keyword evidence="4 7" id="KW-0812">Transmembrane</keyword>
<organism evidence="10 11">
    <name type="scientific">Mesobacillus stamsii</name>
    <dbReference type="NCBI Taxonomy" id="225347"/>
    <lineage>
        <taxon>Bacteria</taxon>
        <taxon>Bacillati</taxon>
        <taxon>Bacillota</taxon>
        <taxon>Bacilli</taxon>
        <taxon>Bacillales</taxon>
        <taxon>Bacillaceae</taxon>
        <taxon>Mesobacillus</taxon>
    </lineage>
</organism>
<keyword evidence="3" id="KW-1003">Cell membrane</keyword>
<accession>A0ABU0FVE6</accession>
<evidence type="ECO:0000256" key="3">
    <source>
        <dbReference type="ARBA" id="ARBA00022475"/>
    </source>
</evidence>
<dbReference type="InterPro" id="IPR051393">
    <property type="entry name" value="ABC_transporter_permease"/>
</dbReference>
<proteinExistence type="inferred from homology"/>
<keyword evidence="6 7" id="KW-0472">Membrane</keyword>
<evidence type="ECO:0000256" key="2">
    <source>
        <dbReference type="ARBA" id="ARBA00022448"/>
    </source>
</evidence>
<dbReference type="PROSITE" id="PS50928">
    <property type="entry name" value="ABC_TM1"/>
    <property type="match status" value="1"/>
</dbReference>
<reference evidence="10 11" key="1">
    <citation type="submission" date="2023-07" db="EMBL/GenBank/DDBJ databases">
        <title>Genomic Encyclopedia of Type Strains, Phase IV (KMG-IV): sequencing the most valuable type-strain genomes for metagenomic binning, comparative biology and taxonomic classification.</title>
        <authorList>
            <person name="Goeker M."/>
        </authorList>
    </citation>
    <scope>NUCLEOTIDE SEQUENCE [LARGE SCALE GENOMIC DNA]</scope>
    <source>
        <strain evidence="10 11">DSM 19598</strain>
    </source>
</reference>
<feature type="transmembrane region" description="Helical" evidence="7">
    <location>
        <begin position="41"/>
        <end position="64"/>
    </location>
</feature>
<keyword evidence="11" id="KW-1185">Reference proteome</keyword>
<evidence type="ECO:0000256" key="5">
    <source>
        <dbReference type="ARBA" id="ARBA00022989"/>
    </source>
</evidence>